<feature type="region of interest" description="Disordered" evidence="11">
    <location>
        <begin position="122"/>
        <end position="144"/>
    </location>
</feature>
<evidence type="ECO:0000256" key="9">
    <source>
        <dbReference type="ARBA" id="ARBA00023242"/>
    </source>
</evidence>
<keyword evidence="8" id="KW-0234">DNA repair</keyword>
<keyword evidence="9" id="KW-0539">Nucleus</keyword>
<protein>
    <recommendedName>
        <fullName evidence="3">Swi5-dependent recombination DNA repair protein 1 homolog</fullName>
    </recommendedName>
    <alternativeName>
        <fullName evidence="10">Meiosis protein 5 homolog</fullName>
    </alternativeName>
</protein>
<accession>A0AA35KBI7</accession>
<evidence type="ECO:0000256" key="1">
    <source>
        <dbReference type="ARBA" id="ARBA00004123"/>
    </source>
</evidence>
<evidence type="ECO:0000256" key="4">
    <source>
        <dbReference type="ARBA" id="ARBA00022763"/>
    </source>
</evidence>
<sequence>MCFSLARSSDLTLSSLRTERPRCLGRRASFRWAVSLSIDESTVRVSSGTTECILKMETPVLNKSTLLCSTPKNCETSAQSSSSSSGKQPMSATLRERLKKARRSFHSAFTVSKRLKIDDENNGSPCEGRALSKGETCSKSQNEGEHLEKVPDATMCLKSALQERELCVLKYTGCSEAIQSSPEVQSETNCRQRELLDEKRTLAKKIQEKEEFLRRLKLVKMYRSKNNPTELRSLISKWRCSSQAMLYELQSSLSTDNRKLSLTQLIDNFGLDDKLLHYIRTEEDFTDA</sequence>
<evidence type="ECO:0000256" key="5">
    <source>
        <dbReference type="ARBA" id="ARBA00023015"/>
    </source>
</evidence>
<reference evidence="12" key="1">
    <citation type="submission" date="2022-12" db="EMBL/GenBank/DDBJ databases">
        <authorList>
            <person name="Alioto T."/>
            <person name="Alioto T."/>
            <person name="Gomez Garrido J."/>
        </authorList>
    </citation>
    <scope>NUCLEOTIDE SEQUENCE</scope>
</reference>
<evidence type="ECO:0000256" key="3">
    <source>
        <dbReference type="ARBA" id="ARBA00014688"/>
    </source>
</evidence>
<gene>
    <name evidence="12" type="ORF">PODLI_1B034353</name>
</gene>
<dbReference type="PANTHER" id="PTHR28643">
    <property type="entry name" value="SWI5-DEPENDENT RECOMBINATION DNA REPAIR PROTEIN 1 HOMOLOG"/>
    <property type="match status" value="1"/>
</dbReference>
<evidence type="ECO:0000256" key="7">
    <source>
        <dbReference type="ARBA" id="ARBA00023163"/>
    </source>
</evidence>
<dbReference type="AlphaFoldDB" id="A0AA35KBI7"/>
<keyword evidence="5" id="KW-0805">Transcription regulation</keyword>
<dbReference type="GO" id="GO:0000724">
    <property type="term" value="P:double-strand break repair via homologous recombination"/>
    <property type="evidence" value="ECO:0007669"/>
    <property type="project" value="InterPro"/>
</dbReference>
<keyword evidence="4" id="KW-0227">DNA damage</keyword>
<dbReference type="Gene3D" id="6.10.140.1020">
    <property type="match status" value="1"/>
</dbReference>
<dbReference type="GO" id="GO:0003713">
    <property type="term" value="F:transcription coactivator activity"/>
    <property type="evidence" value="ECO:0007669"/>
    <property type="project" value="InterPro"/>
</dbReference>
<comment type="subcellular location">
    <subcellularLocation>
        <location evidence="1">Nucleus</location>
    </subcellularLocation>
</comment>
<evidence type="ECO:0000256" key="10">
    <source>
        <dbReference type="ARBA" id="ARBA00033234"/>
    </source>
</evidence>
<dbReference type="Pfam" id="PF10376">
    <property type="entry name" value="Mei5"/>
    <property type="match status" value="1"/>
</dbReference>
<evidence type="ECO:0000313" key="12">
    <source>
        <dbReference type="EMBL" id="CAI5775080.1"/>
    </source>
</evidence>
<evidence type="ECO:0000256" key="8">
    <source>
        <dbReference type="ARBA" id="ARBA00023204"/>
    </source>
</evidence>
<dbReference type="EMBL" id="OX395130">
    <property type="protein sequence ID" value="CAI5775080.1"/>
    <property type="molecule type" value="Genomic_DNA"/>
</dbReference>
<keyword evidence="13" id="KW-1185">Reference proteome</keyword>
<feature type="region of interest" description="Disordered" evidence="11">
    <location>
        <begin position="75"/>
        <end position="94"/>
    </location>
</feature>
<keyword evidence="7" id="KW-0804">Transcription</keyword>
<dbReference type="PANTHER" id="PTHR28643:SF1">
    <property type="entry name" value="SWI5-DEPENDENT RECOMBINATION DNA REPAIR PROTEIN 1 HOMOLOG"/>
    <property type="match status" value="1"/>
</dbReference>
<dbReference type="InterPro" id="IPR042429">
    <property type="entry name" value="SFR1"/>
</dbReference>
<evidence type="ECO:0000256" key="6">
    <source>
        <dbReference type="ARBA" id="ARBA00023054"/>
    </source>
</evidence>
<keyword evidence="6" id="KW-0175">Coiled coil</keyword>
<evidence type="ECO:0000256" key="2">
    <source>
        <dbReference type="ARBA" id="ARBA00008729"/>
    </source>
</evidence>
<evidence type="ECO:0000256" key="11">
    <source>
        <dbReference type="SAM" id="MobiDB-lite"/>
    </source>
</evidence>
<organism evidence="12 13">
    <name type="scientific">Podarcis lilfordi</name>
    <name type="common">Lilford's wall lizard</name>
    <dbReference type="NCBI Taxonomy" id="74358"/>
    <lineage>
        <taxon>Eukaryota</taxon>
        <taxon>Metazoa</taxon>
        <taxon>Chordata</taxon>
        <taxon>Craniata</taxon>
        <taxon>Vertebrata</taxon>
        <taxon>Euteleostomi</taxon>
        <taxon>Lepidosauria</taxon>
        <taxon>Squamata</taxon>
        <taxon>Bifurcata</taxon>
        <taxon>Unidentata</taxon>
        <taxon>Episquamata</taxon>
        <taxon>Laterata</taxon>
        <taxon>Lacertibaenia</taxon>
        <taxon>Lacertidae</taxon>
        <taxon>Podarcis</taxon>
    </lineage>
</organism>
<dbReference type="InterPro" id="IPR018468">
    <property type="entry name" value="SFR1/Mei5"/>
</dbReference>
<evidence type="ECO:0000313" key="13">
    <source>
        <dbReference type="Proteomes" id="UP001178461"/>
    </source>
</evidence>
<name>A0AA35KBI7_9SAUR</name>
<comment type="similarity">
    <text evidence="2">Belongs to the SFR1/MEI5 family.</text>
</comment>
<dbReference type="GO" id="GO:0032798">
    <property type="term" value="C:Swi5-Sfr1 complex"/>
    <property type="evidence" value="ECO:0007669"/>
    <property type="project" value="InterPro"/>
</dbReference>
<dbReference type="Proteomes" id="UP001178461">
    <property type="component" value="Chromosome 5"/>
</dbReference>
<proteinExistence type="inferred from homology"/>